<dbReference type="PANTHER" id="PTHR19855">
    <property type="entry name" value="WD40 REPEAT PROTEIN 12, 37"/>
    <property type="match status" value="1"/>
</dbReference>
<evidence type="ECO:0000256" key="2">
    <source>
        <dbReference type="ARBA" id="ARBA00022552"/>
    </source>
</evidence>
<dbReference type="AlphaFoldDB" id="A0A446BF51"/>
<dbReference type="Gene3D" id="2.130.10.10">
    <property type="entry name" value="YVTN repeat-like/Quinoprotein amine dehydrogenase"/>
    <property type="match status" value="1"/>
</dbReference>
<comment type="function">
    <text evidence="6">Component of the NOP7 complex, which is required for maturation of the 25S and 5.8S ribosomal RNAs and formation of the 60S ribosome.</text>
</comment>
<feature type="repeat" description="WD" evidence="7">
    <location>
        <begin position="214"/>
        <end position="255"/>
    </location>
</feature>
<dbReference type="PANTHER" id="PTHR19855:SF11">
    <property type="entry name" value="RIBOSOME BIOGENESIS PROTEIN WDR12"/>
    <property type="match status" value="1"/>
</dbReference>
<dbReference type="GO" id="GO:0000466">
    <property type="term" value="P:maturation of 5.8S rRNA from tricistronic rRNA transcript (SSU-rRNA, 5.8S rRNA, LSU-rRNA)"/>
    <property type="evidence" value="ECO:0007669"/>
    <property type="project" value="UniProtKB-UniRule"/>
</dbReference>
<feature type="domain" description="NLE" evidence="8">
    <location>
        <begin position="13"/>
        <end position="78"/>
    </location>
</feature>
<comment type="subunit">
    <text evidence="6">Component of the NOP7 complex, composed of ERB1, NOP7 and YTM1. Within the NOP7 complex ERB1 appears to interact directly with NOP7 and YTM1. The NOP7 complex also associates with the 66S pre-ribosome.</text>
</comment>
<evidence type="ECO:0000256" key="5">
    <source>
        <dbReference type="ARBA" id="ARBA00023242"/>
    </source>
</evidence>
<dbReference type="EMBL" id="OUUZ01000008">
    <property type="protein sequence ID" value="SPQ21152.1"/>
    <property type="molecule type" value="Genomic_DNA"/>
</dbReference>
<dbReference type="GO" id="GO:0043021">
    <property type="term" value="F:ribonucleoprotein complex binding"/>
    <property type="evidence" value="ECO:0007669"/>
    <property type="project" value="UniProtKB-UniRule"/>
</dbReference>
<dbReference type="Pfam" id="PF08154">
    <property type="entry name" value="NLE"/>
    <property type="match status" value="1"/>
</dbReference>
<dbReference type="InterPro" id="IPR015943">
    <property type="entry name" value="WD40/YVTN_repeat-like_dom_sf"/>
</dbReference>
<reference evidence="9 10" key="1">
    <citation type="submission" date="2018-04" db="EMBL/GenBank/DDBJ databases">
        <authorList>
            <person name="Huttner S."/>
            <person name="Dainat J."/>
        </authorList>
    </citation>
    <scope>NUCLEOTIDE SEQUENCE [LARGE SCALE GENOMIC DNA]</scope>
</reference>
<feature type="repeat" description="WD" evidence="7">
    <location>
        <begin position="377"/>
        <end position="419"/>
    </location>
</feature>
<evidence type="ECO:0000256" key="4">
    <source>
        <dbReference type="ARBA" id="ARBA00022737"/>
    </source>
</evidence>
<dbReference type="InterPro" id="IPR020472">
    <property type="entry name" value="WD40_PAC1"/>
</dbReference>
<dbReference type="InterPro" id="IPR036322">
    <property type="entry name" value="WD40_repeat_dom_sf"/>
</dbReference>
<organism evidence="9 10">
    <name type="scientific">Thermothielavioides terrestris</name>
    <dbReference type="NCBI Taxonomy" id="2587410"/>
    <lineage>
        <taxon>Eukaryota</taxon>
        <taxon>Fungi</taxon>
        <taxon>Dikarya</taxon>
        <taxon>Ascomycota</taxon>
        <taxon>Pezizomycotina</taxon>
        <taxon>Sordariomycetes</taxon>
        <taxon>Sordariomycetidae</taxon>
        <taxon>Sordariales</taxon>
        <taxon>Chaetomiaceae</taxon>
        <taxon>Thermothielavioides</taxon>
    </lineage>
</organism>
<dbReference type="Proteomes" id="UP000289323">
    <property type="component" value="Unassembled WGS sequence"/>
</dbReference>
<keyword evidence="2 6" id="KW-0698">rRNA processing</keyword>
<name>A0A446BF51_9PEZI</name>
<keyword evidence="1 6" id="KW-0690">Ribosome biogenesis</keyword>
<accession>A0A446BF51</accession>
<dbReference type="GO" id="GO:0000463">
    <property type="term" value="P:maturation of LSU-rRNA from tricistronic rRNA transcript (SSU-rRNA, 5.8S rRNA, LSU-rRNA)"/>
    <property type="evidence" value="ECO:0007669"/>
    <property type="project" value="UniProtKB-UniRule"/>
</dbReference>
<dbReference type="PROSITE" id="PS50082">
    <property type="entry name" value="WD_REPEATS_2"/>
    <property type="match status" value="3"/>
</dbReference>
<dbReference type="GO" id="GO:0070545">
    <property type="term" value="C:PeBoW complex"/>
    <property type="evidence" value="ECO:0007669"/>
    <property type="project" value="TreeGrafter"/>
</dbReference>
<feature type="repeat" description="WD" evidence="7">
    <location>
        <begin position="166"/>
        <end position="206"/>
    </location>
</feature>
<keyword evidence="3 7" id="KW-0853">WD repeat</keyword>
<dbReference type="InterPro" id="IPR012972">
    <property type="entry name" value="NLE"/>
</dbReference>
<keyword evidence="5 6" id="KW-0539">Nucleus</keyword>
<evidence type="ECO:0000259" key="8">
    <source>
        <dbReference type="Pfam" id="PF08154"/>
    </source>
</evidence>
<dbReference type="InterPro" id="IPR001680">
    <property type="entry name" value="WD40_rpt"/>
</dbReference>
<dbReference type="SUPFAM" id="SSF50978">
    <property type="entry name" value="WD40 repeat-like"/>
    <property type="match status" value="1"/>
</dbReference>
<evidence type="ECO:0000256" key="7">
    <source>
        <dbReference type="PROSITE-ProRule" id="PRU00221"/>
    </source>
</evidence>
<evidence type="ECO:0000256" key="6">
    <source>
        <dbReference type="HAMAP-Rule" id="MF_03029"/>
    </source>
</evidence>
<sequence length="485" mass="51233">MDEPMTDAPGAQIRVTFTTTEPDLQLPESKRQLLVPADIRRYGLSRILNSESMLGTGSIPFDFLVNGSFLRSSLEDYLTSNGLSLETSLTLQYVRSLLPPVYQASFEHDDWVSAVDVLSESSPVGRWSGDSFQVGQDRILSASFDGLLRIWNASGQVIATSPSGSGGGHATSIKAAKFITNSQLASAGWDRTVRIWKYTETDQFTGDLKPTLELYGHTGSIDSIAVEGASKRLLTASADGAVGFWSTSKSSAPEADASLLPSASSSKRRKIVSSTSTAQRGPLSLMQIHKQPATAAIFDPGDRTVGYSASCDHTVRTIDLTTSTVVSTLATTHPLHSLCALPRSGGGAPLLAAGTAARHITLLDPRAGTSATSVLTLRGHANVAHSLAASPHNEHSLVSGSADGTCRVWDLRSVRPATRDEGGLGGVCEAAFVIERQGAAKGRKRDFPGDGCRVFSVVWDKQLGIVSGGEDKRVEVHSAVGVVGS</sequence>
<evidence type="ECO:0000313" key="10">
    <source>
        <dbReference type="Proteomes" id="UP000289323"/>
    </source>
</evidence>
<dbReference type="HAMAP" id="MF_03029">
    <property type="entry name" value="WDR12"/>
    <property type="match status" value="1"/>
</dbReference>
<protein>
    <recommendedName>
        <fullName evidence="6">Ribosome biogenesis protein YTM1</fullName>
    </recommendedName>
</protein>
<dbReference type="InterPro" id="IPR019775">
    <property type="entry name" value="WD40_repeat_CS"/>
</dbReference>
<evidence type="ECO:0000313" key="9">
    <source>
        <dbReference type="EMBL" id="SPQ21152.1"/>
    </source>
</evidence>
<evidence type="ECO:0000256" key="1">
    <source>
        <dbReference type="ARBA" id="ARBA00022517"/>
    </source>
</evidence>
<dbReference type="GO" id="GO:0005654">
    <property type="term" value="C:nucleoplasm"/>
    <property type="evidence" value="ECO:0007669"/>
    <property type="project" value="UniProtKB-SubCell"/>
</dbReference>
<comment type="subcellular location">
    <subcellularLocation>
        <location evidence="6">Nucleus</location>
        <location evidence="6">Nucleolus</location>
    </subcellularLocation>
    <subcellularLocation>
        <location evidence="6">Nucleus</location>
        <location evidence="6">Nucleoplasm</location>
    </subcellularLocation>
</comment>
<dbReference type="SMART" id="SM00320">
    <property type="entry name" value="WD40"/>
    <property type="match status" value="7"/>
</dbReference>
<dbReference type="Pfam" id="PF00400">
    <property type="entry name" value="WD40"/>
    <property type="match status" value="4"/>
</dbReference>
<dbReference type="InterPro" id="IPR028599">
    <property type="entry name" value="WDR12/Ytm1"/>
</dbReference>
<keyword evidence="4" id="KW-0677">Repeat</keyword>
<dbReference type="PRINTS" id="PR00320">
    <property type="entry name" value="GPROTEINBRPT"/>
</dbReference>
<proteinExistence type="inferred from homology"/>
<dbReference type="PROSITE" id="PS00678">
    <property type="entry name" value="WD_REPEATS_1"/>
    <property type="match status" value="1"/>
</dbReference>
<dbReference type="GO" id="GO:0030687">
    <property type="term" value="C:preribosome, large subunit precursor"/>
    <property type="evidence" value="ECO:0007669"/>
    <property type="project" value="UniProtKB-UniRule"/>
</dbReference>
<evidence type="ECO:0000256" key="3">
    <source>
        <dbReference type="ARBA" id="ARBA00022574"/>
    </source>
</evidence>
<dbReference type="PROSITE" id="PS50294">
    <property type="entry name" value="WD_REPEATS_REGION"/>
    <property type="match status" value="2"/>
</dbReference>
<comment type="similarity">
    <text evidence="6">Belongs to the WD repeat WDR12/YTM1 family.</text>
</comment>
<gene>
    <name evidence="6" type="primary">YTM1</name>
    <name evidence="9" type="ORF">TT172_LOCUS3571</name>
</gene>
<dbReference type="FunFam" id="2.130.10.10:FF:000593">
    <property type="entry name" value="Ribosome biogenesis protein ytm1"/>
    <property type="match status" value="1"/>
</dbReference>